<gene>
    <name evidence="1" type="ORF">CCMP2556_LOCUS4177</name>
</gene>
<dbReference type="EMBL" id="CAXAMN010001692">
    <property type="protein sequence ID" value="CAK8995790.1"/>
    <property type="molecule type" value="Genomic_DNA"/>
</dbReference>
<sequence length="128" mass="13662">MPGNKANQPQQQKVSNREHCIICCPCIPLAVLALAAASPLPPACSTKSVMKEDNFGNGIVVIRVVGLDGEGFTLRLPESKSGYDVWKMAKDRLPCKSGAAVSIYNGSEKLAMSRTLREQGLGQDSTLS</sequence>
<keyword evidence="2" id="KW-1185">Reference proteome</keyword>
<evidence type="ECO:0000313" key="1">
    <source>
        <dbReference type="EMBL" id="CAK8995790.1"/>
    </source>
</evidence>
<protein>
    <recommendedName>
        <fullName evidence="3">Ubiquitin-like domain-containing protein</fullName>
    </recommendedName>
</protein>
<evidence type="ECO:0008006" key="3">
    <source>
        <dbReference type="Google" id="ProtNLM"/>
    </source>
</evidence>
<accession>A0ABP0HZU4</accession>
<evidence type="ECO:0000313" key="2">
    <source>
        <dbReference type="Proteomes" id="UP001642484"/>
    </source>
</evidence>
<dbReference type="Proteomes" id="UP001642484">
    <property type="component" value="Unassembled WGS sequence"/>
</dbReference>
<name>A0ABP0HZU4_9DINO</name>
<proteinExistence type="predicted"/>
<reference evidence="1 2" key="1">
    <citation type="submission" date="2024-02" db="EMBL/GenBank/DDBJ databases">
        <authorList>
            <person name="Chen Y."/>
            <person name="Shah S."/>
            <person name="Dougan E. K."/>
            <person name="Thang M."/>
            <person name="Chan C."/>
        </authorList>
    </citation>
    <scope>NUCLEOTIDE SEQUENCE [LARGE SCALE GENOMIC DNA]</scope>
</reference>
<organism evidence="1 2">
    <name type="scientific">Durusdinium trenchii</name>
    <dbReference type="NCBI Taxonomy" id="1381693"/>
    <lineage>
        <taxon>Eukaryota</taxon>
        <taxon>Sar</taxon>
        <taxon>Alveolata</taxon>
        <taxon>Dinophyceae</taxon>
        <taxon>Suessiales</taxon>
        <taxon>Symbiodiniaceae</taxon>
        <taxon>Durusdinium</taxon>
    </lineage>
</organism>
<comment type="caution">
    <text evidence="1">The sequence shown here is derived from an EMBL/GenBank/DDBJ whole genome shotgun (WGS) entry which is preliminary data.</text>
</comment>